<evidence type="ECO:0000313" key="9">
    <source>
        <dbReference type="EMBL" id="RZF35214.1"/>
    </source>
</evidence>
<keyword evidence="4 6" id="KW-1133">Transmembrane helix</keyword>
<dbReference type="GO" id="GO:0001671">
    <property type="term" value="F:ATPase activator activity"/>
    <property type="evidence" value="ECO:0007669"/>
    <property type="project" value="TreeGrafter"/>
</dbReference>
<sequence>MGGVNFVICAILLSFSLISNSVAFKYHVPVLIWGPGGSTGANEGISSLTRLQANDFTNHLMKKVHAKKPPIILFAESTLSVEDFSHQDAYENGNFPSLKTLIKSEKGFEFLPSVEQPVSALTGSELASYGYSTSDFSDEPLQKGKVYLFRLDDAESKEDRSEMLRRHDAKISEIYKKLAAKNPDLVAVFTGQLSSWFEPAEVTRVRRDISNDTSSVILRSNKTLLYSPKAPVLRVGEKEALLSGSPTSFPDDERENTLKAIYAYNVPALGLPNLKLRIYFRNDSASDWQLTEIEYETSTETMLLQPDQPIGAPFGHSYHVSGPLLFANKTVSLTFPDGLQVEPWLGEAQTAFSYADESTPFFTAPIWMGIFVMTLFGMIMLWALTMILDIRTMDQFDDPKGKTITVNVTD</sequence>
<dbReference type="Pfam" id="PF20520">
    <property type="entry name" value="Ac45-VOA1_TM"/>
    <property type="match status" value="1"/>
</dbReference>
<dbReference type="AlphaFoldDB" id="A0A482WNU5"/>
<proteinExistence type="inferred from homology"/>
<evidence type="ECO:0000256" key="1">
    <source>
        <dbReference type="ARBA" id="ARBA00004167"/>
    </source>
</evidence>
<evidence type="ECO:0000256" key="6">
    <source>
        <dbReference type="SAM" id="Phobius"/>
    </source>
</evidence>
<feature type="chain" id="PRO_5019799806" description="V-type proton ATPase subunit S1/VOA1 transmembrane domain-containing protein" evidence="7">
    <location>
        <begin position="24"/>
        <end position="410"/>
    </location>
</feature>
<keyword evidence="5 6" id="KW-0472">Membrane</keyword>
<keyword evidence="7" id="KW-0732">Signal</keyword>
<evidence type="ECO:0000256" key="4">
    <source>
        <dbReference type="ARBA" id="ARBA00022989"/>
    </source>
</evidence>
<evidence type="ECO:0000256" key="5">
    <source>
        <dbReference type="ARBA" id="ARBA00023136"/>
    </source>
</evidence>
<dbReference type="STRING" id="195883.A0A482WNU5"/>
<evidence type="ECO:0000256" key="3">
    <source>
        <dbReference type="ARBA" id="ARBA00022692"/>
    </source>
</evidence>
<feature type="domain" description="V-type proton ATPase subunit S1/VOA1 transmembrane" evidence="8">
    <location>
        <begin position="360"/>
        <end position="398"/>
    </location>
</feature>
<evidence type="ECO:0000256" key="2">
    <source>
        <dbReference type="ARBA" id="ARBA00009037"/>
    </source>
</evidence>
<organism evidence="9 10">
    <name type="scientific">Laodelphax striatellus</name>
    <name type="common">Small brown planthopper</name>
    <name type="synonym">Delphax striatella</name>
    <dbReference type="NCBI Taxonomy" id="195883"/>
    <lineage>
        <taxon>Eukaryota</taxon>
        <taxon>Metazoa</taxon>
        <taxon>Ecdysozoa</taxon>
        <taxon>Arthropoda</taxon>
        <taxon>Hexapoda</taxon>
        <taxon>Insecta</taxon>
        <taxon>Pterygota</taxon>
        <taxon>Neoptera</taxon>
        <taxon>Paraneoptera</taxon>
        <taxon>Hemiptera</taxon>
        <taxon>Auchenorrhyncha</taxon>
        <taxon>Fulgoroidea</taxon>
        <taxon>Delphacidae</taxon>
        <taxon>Criomorphinae</taxon>
        <taxon>Laodelphax</taxon>
    </lineage>
</organism>
<accession>A0A482WNU5</accession>
<protein>
    <recommendedName>
        <fullName evidence="8">V-type proton ATPase subunit S1/VOA1 transmembrane domain-containing protein</fullName>
    </recommendedName>
</protein>
<feature type="transmembrane region" description="Helical" evidence="6">
    <location>
        <begin position="366"/>
        <end position="388"/>
    </location>
</feature>
<dbReference type="EMBL" id="QKKF02029250">
    <property type="protein sequence ID" value="RZF35214.1"/>
    <property type="molecule type" value="Genomic_DNA"/>
</dbReference>
<name>A0A482WNU5_LAOST</name>
<evidence type="ECO:0000259" key="8">
    <source>
        <dbReference type="Pfam" id="PF20520"/>
    </source>
</evidence>
<comment type="similarity">
    <text evidence="2">Belongs to the vacuolar ATPase subunit S1 family.</text>
</comment>
<evidence type="ECO:0000256" key="7">
    <source>
        <dbReference type="SAM" id="SignalP"/>
    </source>
</evidence>
<evidence type="ECO:0000313" key="10">
    <source>
        <dbReference type="Proteomes" id="UP000291343"/>
    </source>
</evidence>
<gene>
    <name evidence="9" type="ORF">LSTR_LSTR014008</name>
</gene>
<comment type="subcellular location">
    <subcellularLocation>
        <location evidence="1">Membrane</location>
        <topology evidence="1">Single-pass membrane protein</topology>
    </subcellularLocation>
</comment>
<dbReference type="InterPro" id="IPR008388">
    <property type="entry name" value="Ac45_acc_su"/>
</dbReference>
<comment type="caution">
    <text evidence="9">The sequence shown here is derived from an EMBL/GenBank/DDBJ whole genome shotgun (WGS) entry which is preliminary data.</text>
</comment>
<feature type="signal peptide" evidence="7">
    <location>
        <begin position="1"/>
        <end position="23"/>
    </location>
</feature>
<keyword evidence="3 6" id="KW-0812">Transmembrane</keyword>
<dbReference type="GO" id="GO:0033176">
    <property type="term" value="C:proton-transporting V-type ATPase complex"/>
    <property type="evidence" value="ECO:0007669"/>
    <property type="project" value="TreeGrafter"/>
</dbReference>
<reference evidence="9 10" key="1">
    <citation type="journal article" date="2017" name="Gigascience">
        <title>Genome sequence of the small brown planthopper, Laodelphax striatellus.</title>
        <authorList>
            <person name="Zhu J."/>
            <person name="Jiang F."/>
            <person name="Wang X."/>
            <person name="Yang P."/>
            <person name="Bao Y."/>
            <person name="Zhao W."/>
            <person name="Wang W."/>
            <person name="Lu H."/>
            <person name="Wang Q."/>
            <person name="Cui N."/>
            <person name="Li J."/>
            <person name="Chen X."/>
            <person name="Luo L."/>
            <person name="Yu J."/>
            <person name="Kang L."/>
            <person name="Cui F."/>
        </authorList>
    </citation>
    <scope>NUCLEOTIDE SEQUENCE [LARGE SCALE GENOMIC DNA]</scope>
    <source>
        <strain evidence="9">Lst14</strain>
    </source>
</reference>
<dbReference type="PANTHER" id="PTHR12471">
    <property type="entry name" value="VACUOLAR ATP SYNTHASE SUBUNIT S1"/>
    <property type="match status" value="1"/>
</dbReference>
<keyword evidence="10" id="KW-1185">Reference proteome</keyword>
<dbReference type="PANTHER" id="PTHR12471:SF7">
    <property type="entry name" value="V-TYPE PROTON ATPASE SUBUNIT S1"/>
    <property type="match status" value="1"/>
</dbReference>
<dbReference type="GO" id="GO:0030641">
    <property type="term" value="P:regulation of cellular pH"/>
    <property type="evidence" value="ECO:0007669"/>
    <property type="project" value="TreeGrafter"/>
</dbReference>
<dbReference type="InterPro" id="IPR046756">
    <property type="entry name" value="VAS1/VOA1_TM"/>
</dbReference>
<dbReference type="Proteomes" id="UP000291343">
    <property type="component" value="Unassembled WGS sequence"/>
</dbReference>
<dbReference type="InParanoid" id="A0A482WNU5"/>
<dbReference type="OrthoDB" id="9985059at2759"/>
<dbReference type="FunCoup" id="A0A482WNU5">
    <property type="interactions" value="168"/>
</dbReference>